<dbReference type="PANTHER" id="PTHR42771:SF2">
    <property type="entry name" value="IRON(3+)-HYDROXAMATE IMPORT ATP-BINDING PROTEIN FHUC"/>
    <property type="match status" value="1"/>
</dbReference>
<evidence type="ECO:0000256" key="2">
    <source>
        <dbReference type="ARBA" id="ARBA00022448"/>
    </source>
</evidence>
<evidence type="ECO:0000313" key="12">
    <source>
        <dbReference type="Proteomes" id="UP000076586"/>
    </source>
</evidence>
<evidence type="ECO:0000256" key="9">
    <source>
        <dbReference type="ARBA" id="ARBA00023136"/>
    </source>
</evidence>
<comment type="caution">
    <text evidence="11">The sequence shown here is derived from an EMBL/GenBank/DDBJ whole genome shotgun (WGS) entry which is preliminary data.</text>
</comment>
<keyword evidence="8" id="KW-0406">Ion transport</keyword>
<proteinExistence type="predicted"/>
<name>A0A170YKK2_9BACT</name>
<keyword evidence="9" id="KW-0472">Membrane</keyword>
<dbReference type="Proteomes" id="UP000076586">
    <property type="component" value="Unassembled WGS sequence"/>
</dbReference>
<protein>
    <submittedName>
        <fullName evidence="11">Iron complex transport system ATP-binding protein</fullName>
    </submittedName>
</protein>
<evidence type="ECO:0000256" key="5">
    <source>
        <dbReference type="ARBA" id="ARBA00022741"/>
    </source>
</evidence>
<keyword evidence="7" id="KW-0408">Iron</keyword>
<dbReference type="STRING" id="681398.PJIAN_1466"/>
<reference evidence="12" key="2">
    <citation type="journal article" date="2017" name="Genome Announc.">
        <title>Draft genome sequence of Paludibacter jiangxiensis NM7(T), a propionate-producing fermentative bacterium.</title>
        <authorList>
            <person name="Qiu Y.-L."/>
            <person name="Tourlousse D.M."/>
            <person name="Matsuura N."/>
            <person name="Ohashi A."/>
            <person name="Sekiguchi Y."/>
        </authorList>
    </citation>
    <scope>NUCLEOTIDE SEQUENCE [LARGE SCALE GENOMIC DNA]</scope>
    <source>
        <strain evidence="12">NM7</strain>
    </source>
</reference>
<evidence type="ECO:0000313" key="11">
    <source>
        <dbReference type="EMBL" id="GAT61879.1"/>
    </source>
</evidence>
<dbReference type="SUPFAM" id="SSF52540">
    <property type="entry name" value="P-loop containing nucleoside triphosphate hydrolases"/>
    <property type="match status" value="1"/>
</dbReference>
<keyword evidence="5" id="KW-0547">Nucleotide-binding</keyword>
<dbReference type="AlphaFoldDB" id="A0A170YKK2"/>
<dbReference type="InterPro" id="IPR027417">
    <property type="entry name" value="P-loop_NTPase"/>
</dbReference>
<evidence type="ECO:0000256" key="4">
    <source>
        <dbReference type="ARBA" id="ARBA00022496"/>
    </source>
</evidence>
<dbReference type="OrthoDB" id="9787851at2"/>
<reference evidence="12" key="1">
    <citation type="submission" date="2016-04" db="EMBL/GenBank/DDBJ databases">
        <title>Draft genome sequence of Paludibacter jiangxiensis strain NM7.</title>
        <authorList>
            <person name="Qiu Y."/>
            <person name="Matsuura N."/>
            <person name="Ohashi A."/>
            <person name="Tourlousse M.D."/>
            <person name="Sekiguchi Y."/>
        </authorList>
    </citation>
    <scope>NUCLEOTIDE SEQUENCE [LARGE SCALE GENOMIC DNA]</scope>
    <source>
        <strain evidence="12">NM7</strain>
    </source>
</reference>
<evidence type="ECO:0000256" key="7">
    <source>
        <dbReference type="ARBA" id="ARBA00023004"/>
    </source>
</evidence>
<keyword evidence="3" id="KW-1003">Cell membrane</keyword>
<evidence type="ECO:0000256" key="1">
    <source>
        <dbReference type="ARBA" id="ARBA00004202"/>
    </source>
</evidence>
<dbReference type="CDD" id="cd03214">
    <property type="entry name" value="ABC_Iron-Siderophores_B12_Hemin"/>
    <property type="match status" value="1"/>
</dbReference>
<evidence type="ECO:0000256" key="8">
    <source>
        <dbReference type="ARBA" id="ARBA00023065"/>
    </source>
</evidence>
<keyword evidence="12" id="KW-1185">Reference proteome</keyword>
<keyword evidence="2" id="KW-0813">Transport</keyword>
<evidence type="ECO:0000259" key="10">
    <source>
        <dbReference type="PROSITE" id="PS50893"/>
    </source>
</evidence>
<dbReference type="GO" id="GO:0006826">
    <property type="term" value="P:iron ion transport"/>
    <property type="evidence" value="ECO:0007669"/>
    <property type="project" value="UniProtKB-KW"/>
</dbReference>
<evidence type="ECO:0000256" key="6">
    <source>
        <dbReference type="ARBA" id="ARBA00022840"/>
    </source>
</evidence>
<keyword evidence="6 11" id="KW-0067">ATP-binding</keyword>
<dbReference type="FunFam" id="3.40.50.300:FF:000134">
    <property type="entry name" value="Iron-enterobactin ABC transporter ATP-binding protein"/>
    <property type="match status" value="1"/>
</dbReference>
<accession>A0A170YKK2</accession>
<dbReference type="GO" id="GO:0005886">
    <property type="term" value="C:plasma membrane"/>
    <property type="evidence" value="ECO:0007669"/>
    <property type="project" value="UniProtKB-SubCell"/>
</dbReference>
<dbReference type="InterPro" id="IPR003439">
    <property type="entry name" value="ABC_transporter-like_ATP-bd"/>
</dbReference>
<comment type="subcellular location">
    <subcellularLocation>
        <location evidence="1">Cell membrane</location>
        <topology evidence="1">Peripheral membrane protein</topology>
    </subcellularLocation>
</comment>
<dbReference type="RefSeq" id="WP_068701620.1">
    <property type="nucleotide sequence ID" value="NZ_BDCR01000001.1"/>
</dbReference>
<evidence type="ECO:0000256" key="3">
    <source>
        <dbReference type="ARBA" id="ARBA00022475"/>
    </source>
</evidence>
<dbReference type="GO" id="GO:0005524">
    <property type="term" value="F:ATP binding"/>
    <property type="evidence" value="ECO:0007669"/>
    <property type="project" value="UniProtKB-KW"/>
</dbReference>
<dbReference type="PANTHER" id="PTHR42771">
    <property type="entry name" value="IRON(3+)-HYDROXAMATE IMPORT ATP-BINDING PROTEIN FHUC"/>
    <property type="match status" value="1"/>
</dbReference>
<dbReference type="GO" id="GO:0016887">
    <property type="term" value="F:ATP hydrolysis activity"/>
    <property type="evidence" value="ECO:0007669"/>
    <property type="project" value="InterPro"/>
</dbReference>
<keyword evidence="4" id="KW-0410">Iron transport</keyword>
<organism evidence="11 12">
    <name type="scientific">Paludibacter jiangxiensis</name>
    <dbReference type="NCBI Taxonomy" id="681398"/>
    <lineage>
        <taxon>Bacteria</taxon>
        <taxon>Pseudomonadati</taxon>
        <taxon>Bacteroidota</taxon>
        <taxon>Bacteroidia</taxon>
        <taxon>Bacteroidales</taxon>
        <taxon>Paludibacteraceae</taxon>
        <taxon>Paludibacter</taxon>
    </lineage>
</organism>
<dbReference type="PROSITE" id="PS50893">
    <property type="entry name" value="ABC_TRANSPORTER_2"/>
    <property type="match status" value="1"/>
</dbReference>
<dbReference type="InterPro" id="IPR003593">
    <property type="entry name" value="AAA+_ATPase"/>
</dbReference>
<gene>
    <name evidence="11" type="ORF">PJIAN_1466</name>
</gene>
<dbReference type="Gene3D" id="3.40.50.300">
    <property type="entry name" value="P-loop containing nucleotide triphosphate hydrolases"/>
    <property type="match status" value="1"/>
</dbReference>
<dbReference type="InterPro" id="IPR051535">
    <property type="entry name" value="Siderophore_ABC-ATPase"/>
</dbReference>
<dbReference type="Pfam" id="PF00005">
    <property type="entry name" value="ABC_tran"/>
    <property type="match status" value="1"/>
</dbReference>
<dbReference type="EMBL" id="BDCR01000001">
    <property type="protein sequence ID" value="GAT61879.1"/>
    <property type="molecule type" value="Genomic_DNA"/>
</dbReference>
<sequence>MELTETTYSPLRTSNLAIGYSRGSRLNVVQQHLDLELLSGEMVCMIGPNGCGKSTLLRTLAGLQRPITGSILVDGKNMETLSAQDRAESLALTLTDRVEVDKMSVYEIVAMGRYPYTNRFGRLTEEDRTIVAEALAQVHLEEKAQRYISELSDGERQRAMIAKVLAQSTPLLFFDEPTAHLDLPNRVSIMLLLAQLAKTTGKSILLSTHELELAMQVADKLWLMSDRGVQVGTTDQLIADGSFENVFRSNQFSFNAETGRFIINKPS</sequence>
<feature type="domain" description="ABC transporter" evidence="10">
    <location>
        <begin position="11"/>
        <end position="251"/>
    </location>
</feature>
<dbReference type="SMART" id="SM00382">
    <property type="entry name" value="AAA"/>
    <property type="match status" value="1"/>
</dbReference>